<dbReference type="Gene3D" id="3.40.630.30">
    <property type="match status" value="1"/>
</dbReference>
<accession>A0ABT5UFD3</accession>
<evidence type="ECO:0000313" key="2">
    <source>
        <dbReference type="EMBL" id="MDE1464217.1"/>
    </source>
</evidence>
<evidence type="ECO:0000313" key="3">
    <source>
        <dbReference type="Proteomes" id="UP001528823"/>
    </source>
</evidence>
<keyword evidence="3" id="KW-1185">Reference proteome</keyword>
<reference evidence="2 3" key="1">
    <citation type="submission" date="2022-11" db="EMBL/GenBank/DDBJ databases">
        <title>Spartinivicinus poritis sp. nov., isolated from scleractinian coral Porites lutea.</title>
        <authorList>
            <person name="Zhang G."/>
            <person name="Cai L."/>
            <person name="Wei Q."/>
        </authorList>
    </citation>
    <scope>NUCLEOTIDE SEQUENCE [LARGE SCALE GENOMIC DNA]</scope>
    <source>
        <strain evidence="2 3">A2-2</strain>
    </source>
</reference>
<proteinExistence type="predicted"/>
<evidence type="ECO:0000259" key="1">
    <source>
        <dbReference type="PROSITE" id="PS51186"/>
    </source>
</evidence>
<dbReference type="Proteomes" id="UP001528823">
    <property type="component" value="Unassembled WGS sequence"/>
</dbReference>
<gene>
    <name evidence="2" type="ORF">ORQ98_19855</name>
</gene>
<comment type="caution">
    <text evidence="2">The sequence shown here is derived from an EMBL/GenBank/DDBJ whole genome shotgun (WGS) entry which is preliminary data.</text>
</comment>
<protein>
    <submittedName>
        <fullName evidence="2">GNAT family N-acetyltransferase</fullName>
    </submittedName>
</protein>
<dbReference type="PROSITE" id="PS51186">
    <property type="entry name" value="GNAT"/>
    <property type="match status" value="1"/>
</dbReference>
<dbReference type="RefSeq" id="WP_274690547.1">
    <property type="nucleotide sequence ID" value="NZ_JAPMOU010000030.1"/>
</dbReference>
<dbReference type="InterPro" id="IPR016181">
    <property type="entry name" value="Acyl_CoA_acyltransferase"/>
</dbReference>
<dbReference type="InterPro" id="IPR000182">
    <property type="entry name" value="GNAT_dom"/>
</dbReference>
<organism evidence="2 3">
    <name type="scientific">Spartinivicinus poritis</name>
    <dbReference type="NCBI Taxonomy" id="2994640"/>
    <lineage>
        <taxon>Bacteria</taxon>
        <taxon>Pseudomonadati</taxon>
        <taxon>Pseudomonadota</taxon>
        <taxon>Gammaproteobacteria</taxon>
        <taxon>Oceanospirillales</taxon>
        <taxon>Zooshikellaceae</taxon>
        <taxon>Spartinivicinus</taxon>
    </lineage>
</organism>
<sequence length="156" mass="17638">MIIIRKMIESDLAEVKTLSVEESQTKYVGTTSEILQHSSDTNHFHVIQKNKSIIGFFIIDTAYHQQYSFVQERELGLRAFLIDKSLQGNGLGKQAVMTLIPYLKSAYKEWTSITLTVNCQNPGAYKCYLAGGFTDTGELYKEGPAGPQYIMRMDLK</sequence>
<feature type="domain" description="N-acetyltransferase" evidence="1">
    <location>
        <begin position="2"/>
        <end position="156"/>
    </location>
</feature>
<dbReference type="Pfam" id="PF00583">
    <property type="entry name" value="Acetyltransf_1"/>
    <property type="match status" value="1"/>
</dbReference>
<dbReference type="SUPFAM" id="SSF55729">
    <property type="entry name" value="Acyl-CoA N-acyltransferases (Nat)"/>
    <property type="match status" value="1"/>
</dbReference>
<dbReference type="EMBL" id="JAPMOU010000030">
    <property type="protein sequence ID" value="MDE1464217.1"/>
    <property type="molecule type" value="Genomic_DNA"/>
</dbReference>
<name>A0ABT5UFD3_9GAMM</name>